<sequence>MNDSKSIPLQTNCTQTKYQVQDAYGLAVSAVVMVLLLLLLGWILRSILSHFGIECRVPVRRGRGRRSDVENPQPRAEETRPKERLEVLEQEKTAAAADAEATYLEKQCEDDIVNSTESVVPPEEEMSPFDKTLNYLDRLNSPVRSTQPLSPQAPPFTPKPRKTPEVESSTPGIDNQNVNRALIDSTPHHPIIQTRQVDSSSTHPVNSLHDTSNFLIKKNILLESFQQQQFQDRPDRFFKLGSLFFAFRWRNWPWKRSTRTSENWYKQILITAAEASARSMSFNNGMKWIWPLYFKKSNNVYFQRNNKCDETHYHNAFYIFL</sequence>
<feature type="compositionally biased region" description="Basic and acidic residues" evidence="1">
    <location>
        <begin position="65"/>
        <end position="81"/>
    </location>
</feature>
<reference evidence="3" key="1">
    <citation type="journal article" date="2012" name="Nature">
        <title>The oyster genome reveals stress adaptation and complexity of shell formation.</title>
        <authorList>
            <person name="Zhang G."/>
            <person name="Fang X."/>
            <person name="Guo X."/>
            <person name="Li L."/>
            <person name="Luo R."/>
            <person name="Xu F."/>
            <person name="Yang P."/>
            <person name="Zhang L."/>
            <person name="Wang X."/>
            <person name="Qi H."/>
            <person name="Xiong Z."/>
            <person name="Que H."/>
            <person name="Xie Y."/>
            <person name="Holland P.W."/>
            <person name="Paps J."/>
            <person name="Zhu Y."/>
            <person name="Wu F."/>
            <person name="Chen Y."/>
            <person name="Wang J."/>
            <person name="Peng C."/>
            <person name="Meng J."/>
            <person name="Yang L."/>
            <person name="Liu J."/>
            <person name="Wen B."/>
            <person name="Zhang N."/>
            <person name="Huang Z."/>
            <person name="Zhu Q."/>
            <person name="Feng Y."/>
            <person name="Mount A."/>
            <person name="Hedgecock D."/>
            <person name="Xu Z."/>
            <person name="Liu Y."/>
            <person name="Domazet-Loso T."/>
            <person name="Du Y."/>
            <person name="Sun X."/>
            <person name="Zhang S."/>
            <person name="Liu B."/>
            <person name="Cheng P."/>
            <person name="Jiang X."/>
            <person name="Li J."/>
            <person name="Fan D."/>
            <person name="Wang W."/>
            <person name="Fu W."/>
            <person name="Wang T."/>
            <person name="Wang B."/>
            <person name="Zhang J."/>
            <person name="Peng Z."/>
            <person name="Li Y."/>
            <person name="Li N."/>
            <person name="Wang J."/>
            <person name="Chen M."/>
            <person name="He Y."/>
            <person name="Tan F."/>
            <person name="Song X."/>
            <person name="Zheng Q."/>
            <person name="Huang R."/>
            <person name="Yang H."/>
            <person name="Du X."/>
            <person name="Chen L."/>
            <person name="Yang M."/>
            <person name="Gaffney P.M."/>
            <person name="Wang S."/>
            <person name="Luo L."/>
            <person name="She Z."/>
            <person name="Ming Y."/>
            <person name="Huang W."/>
            <person name="Zhang S."/>
            <person name="Huang B."/>
            <person name="Zhang Y."/>
            <person name="Qu T."/>
            <person name="Ni P."/>
            <person name="Miao G."/>
            <person name="Wang J."/>
            <person name="Wang Q."/>
            <person name="Steinberg C.E."/>
            <person name="Wang H."/>
            <person name="Li N."/>
            <person name="Qian L."/>
            <person name="Zhang G."/>
            <person name="Li Y."/>
            <person name="Yang H."/>
            <person name="Liu X."/>
            <person name="Wang J."/>
            <person name="Yin Y."/>
            <person name="Wang J."/>
        </authorList>
    </citation>
    <scope>NUCLEOTIDE SEQUENCE [LARGE SCALE GENOMIC DNA]</scope>
    <source>
        <strain evidence="3">05x7-T-G4-1.051#20</strain>
    </source>
</reference>
<feature type="transmembrane region" description="Helical" evidence="2">
    <location>
        <begin position="24"/>
        <end position="44"/>
    </location>
</feature>
<protein>
    <submittedName>
        <fullName evidence="3">Uncharacterized protein</fullName>
    </submittedName>
</protein>
<evidence type="ECO:0000313" key="3">
    <source>
        <dbReference type="EMBL" id="EKC43029.1"/>
    </source>
</evidence>
<organism evidence="3">
    <name type="scientific">Magallana gigas</name>
    <name type="common">Pacific oyster</name>
    <name type="synonym">Crassostrea gigas</name>
    <dbReference type="NCBI Taxonomy" id="29159"/>
    <lineage>
        <taxon>Eukaryota</taxon>
        <taxon>Metazoa</taxon>
        <taxon>Spiralia</taxon>
        <taxon>Lophotrochozoa</taxon>
        <taxon>Mollusca</taxon>
        <taxon>Bivalvia</taxon>
        <taxon>Autobranchia</taxon>
        <taxon>Pteriomorphia</taxon>
        <taxon>Ostreida</taxon>
        <taxon>Ostreoidea</taxon>
        <taxon>Ostreidae</taxon>
        <taxon>Magallana</taxon>
    </lineage>
</organism>
<gene>
    <name evidence="3" type="ORF">CGI_10018011</name>
</gene>
<proteinExistence type="predicted"/>
<evidence type="ECO:0000256" key="1">
    <source>
        <dbReference type="SAM" id="MobiDB-lite"/>
    </source>
</evidence>
<name>K1RGY5_MAGGI</name>
<feature type="region of interest" description="Disordered" evidence="1">
    <location>
        <begin position="142"/>
        <end position="177"/>
    </location>
</feature>
<keyword evidence="2" id="KW-0472">Membrane</keyword>
<keyword evidence="2" id="KW-1133">Transmembrane helix</keyword>
<dbReference type="HOGENOM" id="CLU_866687_0_0_1"/>
<feature type="region of interest" description="Disordered" evidence="1">
    <location>
        <begin position="62"/>
        <end position="81"/>
    </location>
</feature>
<dbReference type="InParanoid" id="K1RGY5"/>
<accession>K1RGY5</accession>
<evidence type="ECO:0000256" key="2">
    <source>
        <dbReference type="SAM" id="Phobius"/>
    </source>
</evidence>
<dbReference type="AlphaFoldDB" id="K1RGY5"/>
<dbReference type="EMBL" id="JH816405">
    <property type="protein sequence ID" value="EKC43029.1"/>
    <property type="molecule type" value="Genomic_DNA"/>
</dbReference>
<keyword evidence="2" id="KW-0812">Transmembrane</keyword>
<feature type="compositionally biased region" description="Polar residues" evidence="1">
    <location>
        <begin position="166"/>
        <end position="177"/>
    </location>
</feature>